<comment type="similarity">
    <text evidence="2">Belongs to the gasdermin family.</text>
</comment>
<dbReference type="InterPro" id="IPR040460">
    <property type="entry name" value="Gasdermin_pore"/>
</dbReference>
<accession>A0ABV1A2F4</accession>
<dbReference type="Proteomes" id="UP001469553">
    <property type="component" value="Unassembled WGS sequence"/>
</dbReference>
<evidence type="ECO:0000259" key="4">
    <source>
        <dbReference type="Pfam" id="PF04598"/>
    </source>
</evidence>
<gene>
    <name evidence="5" type="ORF">AMECASPLE_025871</name>
</gene>
<comment type="subcellular location">
    <subcellularLocation>
        <location evidence="1">Endomembrane system</location>
    </subcellularLocation>
</comment>
<dbReference type="EMBL" id="JAHRIP010077824">
    <property type="protein sequence ID" value="MEQ2311945.1"/>
    <property type="molecule type" value="Genomic_DNA"/>
</dbReference>
<evidence type="ECO:0000313" key="5">
    <source>
        <dbReference type="EMBL" id="MEQ2311945.1"/>
    </source>
</evidence>
<keyword evidence="3" id="KW-0472">Membrane</keyword>
<organism evidence="5 6">
    <name type="scientific">Ameca splendens</name>
    <dbReference type="NCBI Taxonomy" id="208324"/>
    <lineage>
        <taxon>Eukaryota</taxon>
        <taxon>Metazoa</taxon>
        <taxon>Chordata</taxon>
        <taxon>Craniata</taxon>
        <taxon>Vertebrata</taxon>
        <taxon>Euteleostomi</taxon>
        <taxon>Actinopterygii</taxon>
        <taxon>Neopterygii</taxon>
        <taxon>Teleostei</taxon>
        <taxon>Neoteleostei</taxon>
        <taxon>Acanthomorphata</taxon>
        <taxon>Ovalentaria</taxon>
        <taxon>Atherinomorphae</taxon>
        <taxon>Cyprinodontiformes</taxon>
        <taxon>Goodeidae</taxon>
        <taxon>Ameca</taxon>
    </lineage>
</organism>
<evidence type="ECO:0000256" key="2">
    <source>
        <dbReference type="ARBA" id="ARBA00009279"/>
    </source>
</evidence>
<evidence type="ECO:0000256" key="1">
    <source>
        <dbReference type="ARBA" id="ARBA00004308"/>
    </source>
</evidence>
<reference evidence="5 6" key="1">
    <citation type="submission" date="2021-06" db="EMBL/GenBank/DDBJ databases">
        <authorList>
            <person name="Palmer J.M."/>
        </authorList>
    </citation>
    <scope>NUCLEOTIDE SEQUENCE [LARGE SCALE GENOMIC DNA]</scope>
    <source>
        <strain evidence="5 6">AS_MEX2019</strain>
        <tissue evidence="5">Muscle</tissue>
    </source>
</reference>
<sequence length="313" mass="35147">MLDSSGHPTLWTSLGLADQNMFPHLTKKIVKKLGNNSDLISNDALNKKWEMWTLVKIGTRSRFSYFYPRPKYTCYDLTLMDIIDENICLEYKKEILVADFKNFSLDNVSVEAGADSVGCQGKASGKNEESTSPATLMSEGIRQQDLAELIMRPVDVKLKPGVEDRFKLKEGEKLAFVKQRVYNTSSVKFKSKTSTSWSIGAMFYSFISGTSEVEKTEVTTFTVPEHKVFALALKEIKMADGFLDHIQGPQVCVKEVLPHAFMVIDDITVKGKVLEPLADLCGSTRRDLLKSLREILEDRDALALLGETVRNKT</sequence>
<comment type="caution">
    <text evidence="5">The sequence shown here is derived from an EMBL/GenBank/DDBJ whole genome shotgun (WGS) entry which is preliminary data.</text>
</comment>
<evidence type="ECO:0000313" key="6">
    <source>
        <dbReference type="Proteomes" id="UP001469553"/>
    </source>
</evidence>
<proteinExistence type="inferred from homology"/>
<dbReference type="Pfam" id="PF04598">
    <property type="entry name" value="Gasdermin"/>
    <property type="match status" value="1"/>
</dbReference>
<keyword evidence="6" id="KW-1185">Reference proteome</keyword>
<protein>
    <recommendedName>
        <fullName evidence="4">Gasdermin pore forming domain-containing protein</fullName>
    </recommendedName>
</protein>
<feature type="domain" description="Gasdermin pore forming" evidence="4">
    <location>
        <begin position="21"/>
        <end position="235"/>
    </location>
</feature>
<evidence type="ECO:0000256" key="3">
    <source>
        <dbReference type="ARBA" id="ARBA00023136"/>
    </source>
</evidence>
<name>A0ABV1A2F4_9TELE</name>